<dbReference type="PROSITE" id="PS50893">
    <property type="entry name" value="ABC_TRANSPORTER_2"/>
    <property type="match status" value="2"/>
</dbReference>
<dbReference type="Gene3D" id="3.40.50.300">
    <property type="entry name" value="P-loop containing nucleotide triphosphate hydrolases"/>
    <property type="match status" value="2"/>
</dbReference>
<dbReference type="SMART" id="SM00382">
    <property type="entry name" value="AAA"/>
    <property type="match status" value="2"/>
</dbReference>
<comment type="similarity">
    <text evidence="1">Belongs to the ABC transporter superfamily.</text>
</comment>
<keyword evidence="3" id="KW-0762">Sugar transport</keyword>
<accession>A0ABV2QX50</accession>
<keyword evidence="4" id="KW-0677">Repeat</keyword>
<gene>
    <name evidence="8" type="ORF">ABIE08_001371</name>
</gene>
<dbReference type="InterPro" id="IPR003593">
    <property type="entry name" value="AAA+_ATPase"/>
</dbReference>
<evidence type="ECO:0000313" key="8">
    <source>
        <dbReference type="EMBL" id="MET4633458.1"/>
    </source>
</evidence>
<dbReference type="Pfam" id="PF00005">
    <property type="entry name" value="ABC_tran"/>
    <property type="match status" value="2"/>
</dbReference>
<evidence type="ECO:0000256" key="5">
    <source>
        <dbReference type="ARBA" id="ARBA00022741"/>
    </source>
</evidence>
<feature type="domain" description="ABC transporter" evidence="7">
    <location>
        <begin position="258"/>
        <end position="501"/>
    </location>
</feature>
<dbReference type="Proteomes" id="UP001549321">
    <property type="component" value="Unassembled WGS sequence"/>
</dbReference>
<comment type="caution">
    <text evidence="8">The sequence shown here is derived from an EMBL/GenBank/DDBJ whole genome shotgun (WGS) entry which is preliminary data.</text>
</comment>
<keyword evidence="5" id="KW-0547">Nucleotide-binding</keyword>
<proteinExistence type="inferred from homology"/>
<reference evidence="8 9" key="1">
    <citation type="submission" date="2024-06" db="EMBL/GenBank/DDBJ databases">
        <title>Sorghum-associated microbial communities from plants grown in Nebraska, USA.</title>
        <authorList>
            <person name="Schachtman D."/>
        </authorList>
    </citation>
    <scope>NUCLEOTIDE SEQUENCE [LARGE SCALE GENOMIC DNA]</scope>
    <source>
        <strain evidence="8 9">3207</strain>
    </source>
</reference>
<evidence type="ECO:0000256" key="1">
    <source>
        <dbReference type="ARBA" id="ARBA00005417"/>
    </source>
</evidence>
<evidence type="ECO:0000256" key="4">
    <source>
        <dbReference type="ARBA" id="ARBA00022737"/>
    </source>
</evidence>
<dbReference type="InterPro" id="IPR003439">
    <property type="entry name" value="ABC_transporter-like_ATP-bd"/>
</dbReference>
<dbReference type="CDD" id="cd03215">
    <property type="entry name" value="ABC_Carb_Monos_II"/>
    <property type="match status" value="1"/>
</dbReference>
<evidence type="ECO:0000256" key="6">
    <source>
        <dbReference type="ARBA" id="ARBA00022840"/>
    </source>
</evidence>
<dbReference type="SUPFAM" id="SSF52540">
    <property type="entry name" value="P-loop containing nucleoside triphosphate hydrolases"/>
    <property type="match status" value="2"/>
</dbReference>
<keyword evidence="2" id="KW-0813">Transport</keyword>
<evidence type="ECO:0000256" key="3">
    <source>
        <dbReference type="ARBA" id="ARBA00022597"/>
    </source>
</evidence>
<evidence type="ECO:0000256" key="2">
    <source>
        <dbReference type="ARBA" id="ARBA00022448"/>
    </source>
</evidence>
<dbReference type="PANTHER" id="PTHR43790">
    <property type="entry name" value="CARBOHYDRATE TRANSPORT ATP-BINDING PROTEIN MG119-RELATED"/>
    <property type="match status" value="1"/>
</dbReference>
<feature type="domain" description="ABC transporter" evidence="7">
    <location>
        <begin position="5"/>
        <end position="244"/>
    </location>
</feature>
<keyword evidence="9" id="KW-1185">Reference proteome</keyword>
<dbReference type="PANTHER" id="PTHR43790:SF9">
    <property type="entry name" value="GALACTOFURANOSE TRANSPORTER ATP-BINDING PROTEIN YTFR"/>
    <property type="match status" value="1"/>
</dbReference>
<protein>
    <submittedName>
        <fullName evidence="8">Ribose transport system ATP-binding protein</fullName>
    </submittedName>
</protein>
<dbReference type="InterPro" id="IPR027417">
    <property type="entry name" value="P-loop_NTPase"/>
</dbReference>
<dbReference type="GO" id="GO:0005524">
    <property type="term" value="F:ATP binding"/>
    <property type="evidence" value="ECO:0007669"/>
    <property type="project" value="UniProtKB-KW"/>
</dbReference>
<keyword evidence="6 8" id="KW-0067">ATP-binding</keyword>
<organism evidence="8 9">
    <name type="scientific">Kaistia defluvii</name>
    <dbReference type="NCBI Taxonomy" id="410841"/>
    <lineage>
        <taxon>Bacteria</taxon>
        <taxon>Pseudomonadati</taxon>
        <taxon>Pseudomonadota</taxon>
        <taxon>Alphaproteobacteria</taxon>
        <taxon>Hyphomicrobiales</taxon>
        <taxon>Kaistiaceae</taxon>
        <taxon>Kaistia</taxon>
    </lineage>
</organism>
<evidence type="ECO:0000259" key="7">
    <source>
        <dbReference type="PROSITE" id="PS50893"/>
    </source>
</evidence>
<dbReference type="CDD" id="cd03216">
    <property type="entry name" value="ABC_Carb_Monos_I"/>
    <property type="match status" value="1"/>
</dbReference>
<sequence length="503" mass="54785">MARVLRMLGIHKRFGPVKALNGVDFELEAGEIHALLGVNGAGKSTLIKILSGVYTHDEGTIEIDGQPVELGSPRAAIEAGVATVQQHPELVPDCTGVENIFLGHEGRKPGLFARIDRTAMRAAARDLLQRFPIEIDLEARIGEMPAVDREIVAILHALRNEKARILILDEPTSTLTEREKASLFQLMRSLRTAGIAIIYITHRLEEVFEIADRFTVFRGGRNVATFTSQEATKRGVSIPELLLDEKAGDLFPERDGKAEGEVLLEARGLGRSGLFTGVDFELRRGEILGIFGLVGSGVDELSKTLFGAIRPDEGTMRVKGRAVRFRGPHEALKAGIFLVPGDRRTEGLAMTQDVVFNTTVAHLGRASRLGGLLKFGRNRRDTEALARDVDLQPFELDRPVSAFSGGNQQKIVIAKGLFRASDIYIFVEPTVGVDIGARAKLYALMRELSRRAGVIVMSSDCDEVHGLADRAMALYKGRPVDAGGWNVSRDQLLSAGIMGARAA</sequence>
<dbReference type="InterPro" id="IPR017871">
    <property type="entry name" value="ABC_transporter-like_CS"/>
</dbReference>
<dbReference type="InterPro" id="IPR050107">
    <property type="entry name" value="ABC_carbohydrate_import_ATPase"/>
</dbReference>
<dbReference type="PROSITE" id="PS00211">
    <property type="entry name" value="ABC_TRANSPORTER_1"/>
    <property type="match status" value="1"/>
</dbReference>
<evidence type="ECO:0000313" key="9">
    <source>
        <dbReference type="Proteomes" id="UP001549321"/>
    </source>
</evidence>
<name>A0ABV2QX50_9HYPH</name>
<dbReference type="EMBL" id="JBEPSM010000001">
    <property type="protein sequence ID" value="MET4633458.1"/>
    <property type="molecule type" value="Genomic_DNA"/>
</dbReference>